<gene>
    <name evidence="5" type="ORF">ABVT43_07605</name>
</gene>
<dbReference type="EMBL" id="JBEVCJ010000006">
    <property type="protein sequence ID" value="MET1254984.1"/>
    <property type="molecule type" value="Genomic_DNA"/>
</dbReference>
<evidence type="ECO:0000256" key="3">
    <source>
        <dbReference type="ARBA" id="ARBA00023163"/>
    </source>
</evidence>
<evidence type="ECO:0000313" key="5">
    <source>
        <dbReference type="EMBL" id="MET1254984.1"/>
    </source>
</evidence>
<dbReference type="SMART" id="SM00342">
    <property type="entry name" value="HTH_ARAC"/>
    <property type="match status" value="1"/>
</dbReference>
<proteinExistence type="predicted"/>
<evidence type="ECO:0000259" key="4">
    <source>
        <dbReference type="PROSITE" id="PS01124"/>
    </source>
</evidence>
<dbReference type="RefSeq" id="WP_353874598.1">
    <property type="nucleotide sequence ID" value="NZ_JBEVCJ010000006.1"/>
</dbReference>
<comment type="caution">
    <text evidence="5">The sequence shown here is derived from an EMBL/GenBank/DDBJ whole genome shotgun (WGS) entry which is preliminary data.</text>
</comment>
<evidence type="ECO:0000313" key="6">
    <source>
        <dbReference type="Proteomes" id="UP001548189"/>
    </source>
</evidence>
<evidence type="ECO:0000256" key="1">
    <source>
        <dbReference type="ARBA" id="ARBA00023015"/>
    </source>
</evidence>
<name>A0ABV2BSR5_9GAMM</name>
<dbReference type="Pfam" id="PF12625">
    <property type="entry name" value="Arabinose_bd"/>
    <property type="match status" value="1"/>
</dbReference>
<keyword evidence="2" id="KW-0238">DNA-binding</keyword>
<protein>
    <submittedName>
        <fullName evidence="5">Helix-turn-helix domain-containing protein</fullName>
    </submittedName>
</protein>
<dbReference type="InterPro" id="IPR032687">
    <property type="entry name" value="AraC-type_N"/>
</dbReference>
<dbReference type="Pfam" id="PF12833">
    <property type="entry name" value="HTH_18"/>
    <property type="match status" value="1"/>
</dbReference>
<dbReference type="InterPro" id="IPR009057">
    <property type="entry name" value="Homeodomain-like_sf"/>
</dbReference>
<keyword evidence="6" id="KW-1185">Reference proteome</keyword>
<evidence type="ECO:0000256" key="2">
    <source>
        <dbReference type="ARBA" id="ARBA00023125"/>
    </source>
</evidence>
<reference evidence="5 6" key="1">
    <citation type="submission" date="2024-06" db="EMBL/GenBank/DDBJ databases">
        <authorList>
            <person name="Li F."/>
        </authorList>
    </citation>
    <scope>NUCLEOTIDE SEQUENCE [LARGE SCALE GENOMIC DNA]</scope>
    <source>
        <strain evidence="5 6">GXAS 311</strain>
    </source>
</reference>
<sequence>MNKHWFDINEKIIDSHHMAIIMTDLAKNRGVEPNKLLKGSQIFYEDLNQKNIKISSKQIFQIITNAQKMVPGNDLSFLIGRRLFPGNRHHLNQLLMNTCHFAEMIRLLRYFQLSLFPYLYFNIEHHLQKTYFIISPAISQNIHIQFFQEVLSTAIHNSCKWRMNKTLPFHFYFPFERPTNIFDYEENLGQQLHFNQPLMMIVIDSHWLSRPLDDSSRLLKMQNLKVCRDLFHQSSSVGLLQFIAYQLCQNYQLKQDQVAEILELSEATLKRKLKQHGTTYQKLIDQVHSHQAIFQVFVKGDINESIARKLQFSDLTNFRRAFKRWTGTTPSQLKRIAG</sequence>
<dbReference type="PANTHER" id="PTHR47894:SF1">
    <property type="entry name" value="HTH-TYPE TRANSCRIPTIONAL REGULATOR VQSM"/>
    <property type="match status" value="1"/>
</dbReference>
<organism evidence="5 6">
    <name type="scientific">Aliikangiella maris</name>
    <dbReference type="NCBI Taxonomy" id="3162458"/>
    <lineage>
        <taxon>Bacteria</taxon>
        <taxon>Pseudomonadati</taxon>
        <taxon>Pseudomonadota</taxon>
        <taxon>Gammaproteobacteria</taxon>
        <taxon>Oceanospirillales</taxon>
        <taxon>Pleioneaceae</taxon>
        <taxon>Aliikangiella</taxon>
    </lineage>
</organism>
<feature type="domain" description="HTH araC/xylS-type" evidence="4">
    <location>
        <begin position="237"/>
        <end position="336"/>
    </location>
</feature>
<dbReference type="SUPFAM" id="SSF46689">
    <property type="entry name" value="Homeodomain-like"/>
    <property type="match status" value="1"/>
</dbReference>
<dbReference type="Proteomes" id="UP001548189">
    <property type="component" value="Unassembled WGS sequence"/>
</dbReference>
<dbReference type="PROSITE" id="PS01124">
    <property type="entry name" value="HTH_ARAC_FAMILY_2"/>
    <property type="match status" value="1"/>
</dbReference>
<keyword evidence="3" id="KW-0804">Transcription</keyword>
<dbReference type="Gene3D" id="1.10.10.60">
    <property type="entry name" value="Homeodomain-like"/>
    <property type="match status" value="1"/>
</dbReference>
<dbReference type="InterPro" id="IPR018060">
    <property type="entry name" value="HTH_AraC"/>
</dbReference>
<keyword evidence="1" id="KW-0805">Transcription regulation</keyword>
<dbReference type="PANTHER" id="PTHR47894">
    <property type="entry name" value="HTH-TYPE TRANSCRIPTIONAL REGULATOR GADX"/>
    <property type="match status" value="1"/>
</dbReference>
<accession>A0ABV2BSR5</accession>